<dbReference type="GO" id="GO:0006685">
    <property type="term" value="P:sphingomyelin catabolic process"/>
    <property type="evidence" value="ECO:0007669"/>
    <property type="project" value="UniProtKB-UniRule"/>
</dbReference>
<dbReference type="InterPro" id="IPR011001">
    <property type="entry name" value="Saposin-like"/>
</dbReference>
<comment type="function">
    <text evidence="22">This form is generated following cleavage by CASP7 in the extracellular milieu in response to bacterial infection. It shows increased ability to convert sphingomyelin to ceramide and promotes plasma membrane repair. Plasma membrane repair by ceramide counteracts the action of gasdermin-D (GSDMD) perforin (PRF1) pores that are formed in response to bacterial infection.</text>
</comment>
<dbReference type="Pfam" id="PF00149">
    <property type="entry name" value="Metallophos"/>
    <property type="match status" value="1"/>
</dbReference>
<feature type="disulfide bond" evidence="28">
    <location>
        <begin position="370"/>
        <end position="418"/>
    </location>
</feature>
<dbReference type="InterPro" id="IPR045473">
    <property type="entry name" value="ASM_C"/>
</dbReference>
<comment type="cofactor">
    <cofactor evidence="27">
        <name>Zn(2+)</name>
        <dbReference type="ChEBI" id="CHEBI:29105"/>
    </cofactor>
    <text evidence="27">Binds 2 Zn(2+) ions per subunit.</text>
</comment>
<evidence type="ECO:0000256" key="25">
    <source>
        <dbReference type="ARBA" id="ARBA00069549"/>
    </source>
</evidence>
<dbReference type="InterPro" id="IPR008139">
    <property type="entry name" value="SaposinB_dom"/>
</dbReference>
<keyword evidence="5" id="KW-0964">Secreted</keyword>
<feature type="disulfide bond" evidence="28">
    <location>
        <begin position="568"/>
        <end position="572"/>
    </location>
</feature>
<feature type="binding site" evidence="27">
    <location>
        <position position="446"/>
    </location>
    <ligand>
        <name>Zn(2+)</name>
        <dbReference type="ChEBI" id="CHEBI:29105"/>
        <label>1</label>
    </ligand>
</feature>
<evidence type="ECO:0000256" key="24">
    <source>
        <dbReference type="ARBA" id="ARBA00062722"/>
    </source>
</evidence>
<evidence type="ECO:0000256" key="7">
    <source>
        <dbReference type="ARBA" id="ARBA00022677"/>
    </source>
</evidence>
<evidence type="ECO:0000256" key="19">
    <source>
        <dbReference type="ARBA" id="ARBA00051187"/>
    </source>
</evidence>
<feature type="disulfide bond" evidence="28">
    <location>
        <begin position="54"/>
        <end position="119"/>
    </location>
</feature>
<comment type="function">
    <text evidence="21">Converts sphingomyelin to ceramide. Exists as two enzymatic forms that arise from alternative trafficking of a single protein precursor, one that is targeted to the endolysosomal compartment, whereas the other is released extracellularly. However, in response to various forms of stress, lysosomal exocytosis may represent a major source of the secretory form.</text>
</comment>
<feature type="binding site" evidence="27">
    <location>
        <position position="303"/>
    </location>
    <ligand>
        <name>Zn(2+)</name>
        <dbReference type="ChEBI" id="CHEBI:29105"/>
        <label>2</label>
    </ligand>
</feature>
<feature type="binding site" evidence="27">
    <location>
        <position position="410"/>
    </location>
    <ligand>
        <name>Zn(2+)</name>
        <dbReference type="ChEBI" id="CHEBI:29105"/>
        <label>2</label>
    </ligand>
</feature>
<dbReference type="PROSITE" id="PS50015">
    <property type="entry name" value="SAP_B"/>
    <property type="match status" value="1"/>
</dbReference>
<dbReference type="Proteomes" id="UP001163046">
    <property type="component" value="Unassembled WGS sequence"/>
</dbReference>
<dbReference type="Gene3D" id="3.60.21.10">
    <property type="match status" value="1"/>
</dbReference>
<dbReference type="EMBL" id="MU826413">
    <property type="protein sequence ID" value="KAJ7376150.1"/>
    <property type="molecule type" value="Genomic_DNA"/>
</dbReference>
<keyword evidence="8 27" id="KW-0479">Metal-binding</keyword>
<keyword evidence="6" id="KW-0597">Phosphoprotein</keyword>
<evidence type="ECO:0000256" key="1">
    <source>
        <dbReference type="ARBA" id="ARBA00004239"/>
    </source>
</evidence>
<dbReference type="SMART" id="SM00741">
    <property type="entry name" value="SapB"/>
    <property type="match status" value="1"/>
</dbReference>
<name>A0A9W9Z7A0_9CNID</name>
<feature type="disulfide bond" evidence="28">
    <location>
        <begin position="51"/>
        <end position="127"/>
    </location>
</feature>
<dbReference type="FunFam" id="3.60.21.10:FF:000045">
    <property type="entry name" value="Sphingomyelin phosphodiesterase"/>
    <property type="match status" value="1"/>
</dbReference>
<evidence type="ECO:0000256" key="2">
    <source>
        <dbReference type="ARBA" id="ARBA00004371"/>
    </source>
</evidence>
<evidence type="ECO:0000256" key="26">
    <source>
        <dbReference type="PIRNR" id="PIRNR000948"/>
    </source>
</evidence>
<keyword evidence="14" id="KW-0325">Glycoprotein</keyword>
<dbReference type="PANTHER" id="PTHR10340">
    <property type="entry name" value="SPHINGOMYELIN PHOSPHODIESTERASE"/>
    <property type="match status" value="1"/>
</dbReference>
<dbReference type="Pfam" id="PF19272">
    <property type="entry name" value="ASMase_C"/>
    <property type="match status" value="1"/>
</dbReference>
<comment type="function">
    <text evidence="23">In the lysosomes, converts sphingomyelin to ceramide. Plays an important role in the export of cholesterol from the intraendolysosomal membranes. Also has phospholipase C activities toward 1,2-diacylglycerolphosphocholine and 1,2-diacylglycerolphosphoglycerol. Modulates stress-induced apoptosis through the production of ceramide.</text>
</comment>
<dbReference type="Gene3D" id="1.10.225.10">
    <property type="entry name" value="Saposin-like"/>
    <property type="match status" value="1"/>
</dbReference>
<dbReference type="GO" id="GO:0004767">
    <property type="term" value="F:sphingomyelin phosphodiesterase activity"/>
    <property type="evidence" value="ECO:0007669"/>
    <property type="project" value="UniProtKB-UniRule"/>
</dbReference>
<evidence type="ECO:0000256" key="29">
    <source>
        <dbReference type="SAM" id="SignalP"/>
    </source>
</evidence>
<evidence type="ECO:0000256" key="11">
    <source>
        <dbReference type="ARBA" id="ARBA00022833"/>
    </source>
</evidence>
<evidence type="ECO:0000256" key="3">
    <source>
        <dbReference type="ARBA" id="ARBA00004502"/>
    </source>
</evidence>
<proteinExistence type="inferred from homology"/>
<keyword evidence="9 29" id="KW-0732">Signal</keyword>
<evidence type="ECO:0000256" key="13">
    <source>
        <dbReference type="ARBA" id="ARBA00023157"/>
    </source>
</evidence>
<feature type="chain" id="PRO_5040941233" description="Sphingomyelin phosphodiesterase" evidence="29">
    <location>
        <begin position="22"/>
        <end position="613"/>
    </location>
</feature>
<keyword evidence="13 28" id="KW-1015">Disulfide bond</keyword>
<dbReference type="PIRSF" id="PIRSF000948">
    <property type="entry name" value="Sphingomy_PDE"/>
    <property type="match status" value="1"/>
</dbReference>
<feature type="domain" description="Saposin B-type" evidence="30">
    <location>
        <begin position="47"/>
        <end position="131"/>
    </location>
</feature>
<keyword evidence="12" id="KW-0443">Lipid metabolism</keyword>
<dbReference type="GO" id="GO:0046513">
    <property type="term" value="P:ceramide biosynthetic process"/>
    <property type="evidence" value="ECO:0007669"/>
    <property type="project" value="UniProtKB-ARBA"/>
</dbReference>
<comment type="caution">
    <text evidence="31">The sequence shown here is derived from an EMBL/GenBank/DDBJ whole genome shotgun (WGS) entry which is preliminary data.</text>
</comment>
<dbReference type="SUPFAM" id="SSF56300">
    <property type="entry name" value="Metallo-dependent phosphatases"/>
    <property type="match status" value="1"/>
</dbReference>
<evidence type="ECO:0000256" key="21">
    <source>
        <dbReference type="ARBA" id="ARBA00053461"/>
    </source>
</evidence>
<dbReference type="CDD" id="cd00842">
    <property type="entry name" value="MPP_ASMase"/>
    <property type="match status" value="1"/>
</dbReference>
<evidence type="ECO:0000256" key="6">
    <source>
        <dbReference type="ARBA" id="ARBA00022553"/>
    </source>
</evidence>
<keyword evidence="32" id="KW-1185">Reference proteome</keyword>
<keyword evidence="10 26" id="KW-0378">Hydrolase</keyword>
<comment type="catalytic activity">
    <reaction evidence="18">
        <text>a 1,2-diacyl-sn-glycero-3-phosphocholine + H2O = phosphocholine + a 1,2-diacyl-sn-glycerol + H(+)</text>
        <dbReference type="Rhea" id="RHEA:10604"/>
        <dbReference type="ChEBI" id="CHEBI:15377"/>
        <dbReference type="ChEBI" id="CHEBI:15378"/>
        <dbReference type="ChEBI" id="CHEBI:17815"/>
        <dbReference type="ChEBI" id="CHEBI:57643"/>
        <dbReference type="ChEBI" id="CHEBI:295975"/>
        <dbReference type="EC" id="3.1.4.3"/>
    </reaction>
    <physiologicalReaction direction="left-to-right" evidence="18">
        <dbReference type="Rhea" id="RHEA:10605"/>
    </physiologicalReaction>
</comment>
<evidence type="ECO:0000256" key="12">
    <source>
        <dbReference type="ARBA" id="ARBA00023098"/>
    </source>
</evidence>
<dbReference type="InterPro" id="IPR011160">
    <property type="entry name" value="Sphingomy_PDE"/>
</dbReference>
<evidence type="ECO:0000256" key="8">
    <source>
        <dbReference type="ARBA" id="ARBA00022723"/>
    </source>
</evidence>
<dbReference type="GO" id="GO:0046872">
    <property type="term" value="F:metal ion binding"/>
    <property type="evidence" value="ECO:0007669"/>
    <property type="project" value="UniProtKB-KW"/>
</dbReference>
<comment type="catalytic activity">
    <reaction evidence="17">
        <text>a sphingomyelin + H2O = phosphocholine + an N-acylsphing-4-enine + H(+)</text>
        <dbReference type="Rhea" id="RHEA:19253"/>
        <dbReference type="ChEBI" id="CHEBI:15377"/>
        <dbReference type="ChEBI" id="CHEBI:15378"/>
        <dbReference type="ChEBI" id="CHEBI:17636"/>
        <dbReference type="ChEBI" id="CHEBI:52639"/>
        <dbReference type="ChEBI" id="CHEBI:295975"/>
        <dbReference type="EC" id="3.1.4.12"/>
    </reaction>
    <physiologicalReaction direction="left-to-right" evidence="17">
        <dbReference type="Rhea" id="RHEA:19254"/>
    </physiologicalReaction>
</comment>
<evidence type="ECO:0000256" key="23">
    <source>
        <dbReference type="ARBA" id="ARBA00058748"/>
    </source>
</evidence>
<evidence type="ECO:0000256" key="28">
    <source>
        <dbReference type="PIRSR" id="PIRSR000948-2"/>
    </source>
</evidence>
<feature type="binding site" evidence="27">
    <location>
        <position position="193"/>
    </location>
    <ligand>
        <name>Zn(2+)</name>
        <dbReference type="ChEBI" id="CHEBI:29105"/>
        <label>1</label>
    </ligand>
</feature>
<feature type="binding site" evidence="27">
    <location>
        <position position="263"/>
    </location>
    <ligand>
        <name>Zn(2+)</name>
        <dbReference type="ChEBI" id="CHEBI:29105"/>
        <label>2</label>
    </ligand>
</feature>
<dbReference type="GO" id="GO:0016020">
    <property type="term" value="C:membrane"/>
    <property type="evidence" value="ECO:0007669"/>
    <property type="project" value="GOC"/>
</dbReference>
<evidence type="ECO:0000256" key="16">
    <source>
        <dbReference type="ARBA" id="ARBA00023295"/>
    </source>
</evidence>
<feature type="disulfide bond" evidence="28">
    <location>
        <begin position="212"/>
        <end position="234"/>
    </location>
</feature>
<dbReference type="InterPro" id="IPR004843">
    <property type="entry name" value="Calcineurin-like_PHP"/>
</dbReference>
<protein>
    <recommendedName>
        <fullName evidence="25 26">Sphingomyelin phosphodiesterase</fullName>
    </recommendedName>
</protein>
<dbReference type="InterPro" id="IPR029052">
    <property type="entry name" value="Metallo-depent_PP-like"/>
</dbReference>
<keyword evidence="16 26" id="KW-0326">Glycosidase</keyword>
<evidence type="ECO:0000256" key="18">
    <source>
        <dbReference type="ARBA" id="ARBA00048421"/>
    </source>
</evidence>
<dbReference type="InterPro" id="IPR041805">
    <property type="entry name" value="ASMase/PPN1_MPP"/>
</dbReference>
<evidence type="ECO:0000256" key="15">
    <source>
        <dbReference type="ARBA" id="ARBA00023228"/>
    </source>
</evidence>
<evidence type="ECO:0000313" key="32">
    <source>
        <dbReference type="Proteomes" id="UP001163046"/>
    </source>
</evidence>
<evidence type="ECO:0000313" key="31">
    <source>
        <dbReference type="EMBL" id="KAJ7376150.1"/>
    </source>
</evidence>
<feature type="disulfide bond" evidence="28">
    <location>
        <begin position="206"/>
        <end position="211"/>
    </location>
</feature>
<evidence type="ECO:0000256" key="5">
    <source>
        <dbReference type="ARBA" id="ARBA00022525"/>
    </source>
</evidence>
<comment type="subunit">
    <text evidence="24">Monomer. Interacts with SORT1; the interaction is required for SMPD1 targeting to lysosomes.</text>
</comment>
<feature type="binding site" evidence="27">
    <location>
        <position position="191"/>
    </location>
    <ligand>
        <name>Zn(2+)</name>
        <dbReference type="ChEBI" id="CHEBI:29105"/>
        <label>1</label>
    </ligand>
</feature>
<sequence>MASKSFLWCFLILSFTLSSFSKPLDEANGFSAWLKKLESDLRDKILSGGSCEACKLLTFLAQAAFLTNKAEDVVVYESRRICKELKIEDDRVCTEVISEFRNEVLTVVDKVFLSPTEVCGSLLGPSCAHKWNPSEFWNLTLPGNKPPVKPIPPPKKLILIVCVENEVLLLQTNRYPNQPGSPVSRVLQFSDIHIDHLYTEGANPECGEPLCCRKNDKPPAPGKRKAGKYGDYSCDIPPITLESMLQHINATHQDIDYALWTGDIPAHNIWNQSRSDQKEAIDYATKLFLKYLPGVKVFPALGNHEGAPVNSFPPPFITGANSNQWLRDSLADHWKIWLPDNALPTIHKGAYYTVYLSKGFRIVSLNMNYCNYQNWWLLINNVDPAQQLQWLIDLLQEAEDNGEKVHIIGHILPGSSVCLKPWSWNYYKIVNRYQNTVTAQFFAHTHADEFEVFYDEKTRKIPTNIAFIGPSVTTYQGHNPGYRIYEVDGDYVNSSRAVLNHETYILDLVEANMGNVQWKLEYSAKEAYDMPSVLPEDWNNLVHRMASNKTLFNTFYKYFWKSAPGHSCDDSCRENILCRVMTGRSYDNSACTLKQETFSEEKRHLFEQSLTVC</sequence>
<keyword evidence="11 27" id="KW-0862">Zinc</keyword>
<evidence type="ECO:0000256" key="17">
    <source>
        <dbReference type="ARBA" id="ARBA00047268"/>
    </source>
</evidence>
<comment type="subcellular location">
    <subcellularLocation>
        <location evidence="3">Lipid droplet</location>
    </subcellularLocation>
    <subcellularLocation>
        <location evidence="2">Lysosome</location>
    </subcellularLocation>
    <subcellularLocation>
        <location evidence="1">Secreted</location>
        <location evidence="1">Extracellular space</location>
    </subcellularLocation>
</comment>
<comment type="catalytic activity">
    <reaction evidence="19">
        <text>N-(octadecanoyl)-sphing-4-enine-1-phosphocholine + H2O = N-octadecanoylsphing-4-enine + phosphocholine + H(+)</text>
        <dbReference type="Rhea" id="RHEA:54284"/>
        <dbReference type="ChEBI" id="CHEBI:15377"/>
        <dbReference type="ChEBI" id="CHEBI:15378"/>
        <dbReference type="ChEBI" id="CHEBI:72961"/>
        <dbReference type="ChEBI" id="CHEBI:83358"/>
        <dbReference type="ChEBI" id="CHEBI:295975"/>
    </reaction>
    <physiologicalReaction direction="left-to-right" evidence="19">
        <dbReference type="Rhea" id="RHEA:54285"/>
    </physiologicalReaction>
</comment>
<evidence type="ECO:0000256" key="14">
    <source>
        <dbReference type="ARBA" id="ARBA00023180"/>
    </source>
</evidence>
<comment type="similarity">
    <text evidence="4 26">Belongs to the acid sphingomyelinase family.</text>
</comment>
<comment type="catalytic activity">
    <reaction evidence="20">
        <text>1,2-dihexadecanoyl-sn-glycero-3-phosphocholine + H2O = 1,2-dihexadecanoyl-sn-glycerol + phosphocholine + H(+)</text>
        <dbReference type="Rhea" id="RHEA:45304"/>
        <dbReference type="ChEBI" id="CHEBI:15377"/>
        <dbReference type="ChEBI" id="CHEBI:15378"/>
        <dbReference type="ChEBI" id="CHEBI:72999"/>
        <dbReference type="ChEBI" id="CHEBI:82929"/>
        <dbReference type="ChEBI" id="CHEBI:295975"/>
    </reaction>
    <physiologicalReaction direction="left-to-right" evidence="20">
        <dbReference type="Rhea" id="RHEA:45305"/>
    </physiologicalReaction>
</comment>
<gene>
    <name evidence="31" type="primary">SMPD1</name>
    <name evidence="31" type="ORF">OS493_036756</name>
</gene>
<evidence type="ECO:0000256" key="20">
    <source>
        <dbReference type="ARBA" id="ARBA00052601"/>
    </source>
</evidence>
<evidence type="ECO:0000256" key="22">
    <source>
        <dbReference type="ARBA" id="ARBA00057858"/>
    </source>
</evidence>
<reference evidence="31" key="1">
    <citation type="submission" date="2023-01" db="EMBL/GenBank/DDBJ databases">
        <title>Genome assembly of the deep-sea coral Lophelia pertusa.</title>
        <authorList>
            <person name="Herrera S."/>
            <person name="Cordes E."/>
        </authorList>
    </citation>
    <scope>NUCLEOTIDE SEQUENCE</scope>
    <source>
        <strain evidence="31">USNM1676648</strain>
        <tissue evidence="31">Polyp</tissue>
    </source>
</reference>
<dbReference type="OrthoDB" id="282973at2759"/>
<organism evidence="31 32">
    <name type="scientific">Desmophyllum pertusum</name>
    <dbReference type="NCBI Taxonomy" id="174260"/>
    <lineage>
        <taxon>Eukaryota</taxon>
        <taxon>Metazoa</taxon>
        <taxon>Cnidaria</taxon>
        <taxon>Anthozoa</taxon>
        <taxon>Hexacorallia</taxon>
        <taxon>Scleractinia</taxon>
        <taxon>Caryophylliina</taxon>
        <taxon>Caryophylliidae</taxon>
        <taxon>Desmophyllum</taxon>
    </lineage>
</organism>
<accession>A0A9W9Z7A0</accession>
<feature type="binding site" evidence="27">
    <location>
        <position position="263"/>
    </location>
    <ligand>
        <name>Zn(2+)</name>
        <dbReference type="ChEBI" id="CHEBI:29105"/>
        <label>1</label>
    </ligand>
</feature>
<evidence type="ECO:0000256" key="4">
    <source>
        <dbReference type="ARBA" id="ARBA00008234"/>
    </source>
</evidence>
<dbReference type="GO" id="GO:0005615">
    <property type="term" value="C:extracellular space"/>
    <property type="evidence" value="ECO:0007669"/>
    <property type="project" value="TreeGrafter"/>
</dbReference>
<keyword evidence="7" id="KW-0551">Lipid droplet</keyword>
<dbReference type="AlphaFoldDB" id="A0A9W9Z7A0"/>
<evidence type="ECO:0000256" key="10">
    <source>
        <dbReference type="ARBA" id="ARBA00022801"/>
    </source>
</evidence>
<feature type="binding site" evidence="27">
    <location>
        <position position="444"/>
    </location>
    <ligand>
        <name>Zn(2+)</name>
        <dbReference type="ChEBI" id="CHEBI:29105"/>
        <label>2</label>
    </ligand>
</feature>
<dbReference type="PANTHER" id="PTHR10340:SF34">
    <property type="entry name" value="SPHINGOMYELIN PHOSPHODIESTERASE"/>
    <property type="match status" value="1"/>
</dbReference>
<dbReference type="SUPFAM" id="SSF47862">
    <property type="entry name" value="Saposin"/>
    <property type="match status" value="1"/>
</dbReference>
<evidence type="ECO:0000259" key="30">
    <source>
        <dbReference type="PROSITE" id="PS50015"/>
    </source>
</evidence>
<evidence type="ECO:0000256" key="9">
    <source>
        <dbReference type="ARBA" id="ARBA00022729"/>
    </source>
</evidence>
<feature type="signal peptide" evidence="29">
    <location>
        <begin position="1"/>
        <end position="21"/>
    </location>
</feature>
<feature type="disulfide bond" evidence="28">
    <location>
        <begin position="82"/>
        <end position="93"/>
    </location>
</feature>
<dbReference type="GO" id="GO:0034480">
    <property type="term" value="F:phosphatidylcholine phospholipase C activity"/>
    <property type="evidence" value="ECO:0007669"/>
    <property type="project" value="UniProtKB-EC"/>
</dbReference>
<evidence type="ECO:0000256" key="27">
    <source>
        <dbReference type="PIRSR" id="PIRSR000948-1"/>
    </source>
</evidence>
<keyword evidence="15" id="KW-0458">Lysosome</keyword>
<dbReference type="GO" id="GO:0016798">
    <property type="term" value="F:hydrolase activity, acting on glycosyl bonds"/>
    <property type="evidence" value="ECO:0007669"/>
    <property type="project" value="UniProtKB-KW"/>
</dbReference>
<dbReference type="GO" id="GO:0005764">
    <property type="term" value="C:lysosome"/>
    <property type="evidence" value="ECO:0007669"/>
    <property type="project" value="UniProtKB-SubCell"/>
</dbReference>
<dbReference type="GO" id="GO:0005811">
    <property type="term" value="C:lipid droplet"/>
    <property type="evidence" value="ECO:0007669"/>
    <property type="project" value="UniProtKB-SubCell"/>
</dbReference>